<gene>
    <name evidence="3" type="ORF">BC936DRAFT_138202</name>
</gene>
<dbReference type="InterPro" id="IPR029063">
    <property type="entry name" value="SAM-dependent_MTases_sf"/>
</dbReference>
<dbReference type="InterPro" id="IPR050508">
    <property type="entry name" value="Methyltransf_Superfamily"/>
</dbReference>
<dbReference type="SUPFAM" id="SSF53335">
    <property type="entry name" value="S-adenosyl-L-methionine-dependent methyltransferases"/>
    <property type="match status" value="1"/>
</dbReference>
<dbReference type="Proteomes" id="UP000268093">
    <property type="component" value="Unassembled WGS sequence"/>
</dbReference>
<name>A0A433DIJ9_9FUNG</name>
<keyword evidence="3" id="KW-0808">Transferase</keyword>
<dbReference type="CDD" id="cd02440">
    <property type="entry name" value="AdoMet_MTases"/>
    <property type="match status" value="1"/>
</dbReference>
<protein>
    <submittedName>
        <fullName evidence="3">S-adenosyl-L-methionine-dependent methyltransferase</fullName>
    </submittedName>
</protein>
<evidence type="ECO:0000313" key="4">
    <source>
        <dbReference type="Proteomes" id="UP000268093"/>
    </source>
</evidence>
<dbReference type="Pfam" id="PF08241">
    <property type="entry name" value="Methyltransf_11"/>
    <property type="match status" value="1"/>
</dbReference>
<reference evidence="3 4" key="1">
    <citation type="journal article" date="2018" name="New Phytol.">
        <title>Phylogenomics of Endogonaceae and evolution of mycorrhizas within Mucoromycota.</title>
        <authorList>
            <person name="Chang Y."/>
            <person name="Desiro A."/>
            <person name="Na H."/>
            <person name="Sandor L."/>
            <person name="Lipzen A."/>
            <person name="Clum A."/>
            <person name="Barry K."/>
            <person name="Grigoriev I.V."/>
            <person name="Martin F.M."/>
            <person name="Stajich J.E."/>
            <person name="Smith M.E."/>
            <person name="Bonito G."/>
            <person name="Spatafora J.W."/>
        </authorList>
    </citation>
    <scope>NUCLEOTIDE SEQUENCE [LARGE SCALE GENOMIC DNA]</scope>
    <source>
        <strain evidence="3 4">GMNB39</strain>
    </source>
</reference>
<keyword evidence="4" id="KW-1185">Reference proteome</keyword>
<dbReference type="PANTHER" id="PTHR42912">
    <property type="entry name" value="METHYLTRANSFERASE"/>
    <property type="match status" value="1"/>
</dbReference>
<feature type="compositionally biased region" description="Polar residues" evidence="1">
    <location>
        <begin position="26"/>
        <end position="45"/>
    </location>
</feature>
<sequence>MSDLFLALRKLFNNNKPQEAKGESGFTDSSLSVPNLEGTSGSVKSDTSHFKWMEGRRYNAAEGLAYILPSDPTEADRLMIEHFLLKEVFRGKNFHAPVHKLLLRGGRVLDVGCGPGIDISDGFPESIRPKNTTFVIGNVLDGLPYPDAFFDFVYMRAMVLAFTHNDWKNIMKELFRVVKPGGYVELVDVDMDAQRMGPETKAASERLYQGLQARGIVSKIVRKFPTLLRENGFIDPHGNFGSAPIWWGGKLGDAMGHAWEGAIIAMKPFYLSSLNYTSGQFDNLIATMKKENVANETYVNYYWAYAQRPLADANQ</sequence>
<organism evidence="3 4">
    <name type="scientific">Jimgerdemannia flammicorona</name>
    <dbReference type="NCBI Taxonomy" id="994334"/>
    <lineage>
        <taxon>Eukaryota</taxon>
        <taxon>Fungi</taxon>
        <taxon>Fungi incertae sedis</taxon>
        <taxon>Mucoromycota</taxon>
        <taxon>Mucoromycotina</taxon>
        <taxon>Endogonomycetes</taxon>
        <taxon>Endogonales</taxon>
        <taxon>Endogonaceae</taxon>
        <taxon>Jimgerdemannia</taxon>
    </lineage>
</organism>
<dbReference type="PANTHER" id="PTHR42912:SF93">
    <property type="entry name" value="N6-ADENOSINE-METHYLTRANSFERASE TMT1A"/>
    <property type="match status" value="1"/>
</dbReference>
<dbReference type="Gene3D" id="3.40.50.150">
    <property type="entry name" value="Vaccinia Virus protein VP39"/>
    <property type="match status" value="1"/>
</dbReference>
<evidence type="ECO:0000313" key="3">
    <source>
        <dbReference type="EMBL" id="RUP50661.1"/>
    </source>
</evidence>
<comment type="caution">
    <text evidence="3">The sequence shown here is derived from an EMBL/GenBank/DDBJ whole genome shotgun (WGS) entry which is preliminary data.</text>
</comment>
<dbReference type="InterPro" id="IPR013216">
    <property type="entry name" value="Methyltransf_11"/>
</dbReference>
<dbReference type="EMBL" id="RBNI01001268">
    <property type="protein sequence ID" value="RUP50661.1"/>
    <property type="molecule type" value="Genomic_DNA"/>
</dbReference>
<dbReference type="OrthoDB" id="2013972at2759"/>
<keyword evidence="3" id="KW-0489">Methyltransferase</keyword>
<feature type="domain" description="Methyltransferase type 11" evidence="2">
    <location>
        <begin position="116"/>
        <end position="184"/>
    </location>
</feature>
<proteinExistence type="predicted"/>
<dbReference type="AlphaFoldDB" id="A0A433DIJ9"/>
<dbReference type="GO" id="GO:0008757">
    <property type="term" value="F:S-adenosylmethionine-dependent methyltransferase activity"/>
    <property type="evidence" value="ECO:0007669"/>
    <property type="project" value="InterPro"/>
</dbReference>
<feature type="region of interest" description="Disordered" evidence="1">
    <location>
        <begin position="18"/>
        <end position="46"/>
    </location>
</feature>
<evidence type="ECO:0000259" key="2">
    <source>
        <dbReference type="Pfam" id="PF08241"/>
    </source>
</evidence>
<evidence type="ECO:0000256" key="1">
    <source>
        <dbReference type="SAM" id="MobiDB-lite"/>
    </source>
</evidence>
<dbReference type="GO" id="GO:0032259">
    <property type="term" value="P:methylation"/>
    <property type="evidence" value="ECO:0007669"/>
    <property type="project" value="UniProtKB-KW"/>
</dbReference>
<accession>A0A433DIJ9</accession>